<evidence type="ECO:0000256" key="3">
    <source>
        <dbReference type="ARBA" id="ARBA00022679"/>
    </source>
</evidence>
<dbReference type="EMBL" id="LT670818">
    <property type="protein sequence ID" value="SHG99166.1"/>
    <property type="molecule type" value="Genomic_DNA"/>
</dbReference>
<comment type="similarity">
    <text evidence="1">Belongs to the glycosyltransferase 2 family.</text>
</comment>
<dbReference type="Pfam" id="PF13641">
    <property type="entry name" value="Glyco_tranf_2_3"/>
    <property type="match status" value="1"/>
</dbReference>
<dbReference type="Gene3D" id="3.90.550.10">
    <property type="entry name" value="Spore Coat Polysaccharide Biosynthesis Protein SpsA, Chain A"/>
    <property type="match status" value="1"/>
</dbReference>
<dbReference type="PANTHER" id="PTHR43630:SF1">
    <property type="entry name" value="POLY-BETA-1,6-N-ACETYL-D-GLUCOSAMINE SYNTHASE"/>
    <property type="match status" value="1"/>
</dbReference>
<dbReference type="GO" id="GO:0016757">
    <property type="term" value="F:glycosyltransferase activity"/>
    <property type="evidence" value="ECO:0007669"/>
    <property type="project" value="UniProtKB-KW"/>
</dbReference>
<proteinExistence type="inferred from homology"/>
<dbReference type="PANTHER" id="PTHR43630">
    <property type="entry name" value="POLY-BETA-1,6-N-ACETYL-D-GLUCOSAMINE SYNTHASE"/>
    <property type="match status" value="1"/>
</dbReference>
<dbReference type="SUPFAM" id="SSF53448">
    <property type="entry name" value="Nucleotide-diphospho-sugar transferases"/>
    <property type="match status" value="1"/>
</dbReference>
<keyword evidence="4" id="KW-0812">Transmembrane</keyword>
<keyword evidence="2" id="KW-0328">Glycosyltransferase</keyword>
<gene>
    <name evidence="5" type="ORF">SAMN05444169_5150</name>
</gene>
<keyword evidence="3 5" id="KW-0808">Transferase</keyword>
<dbReference type="InterPro" id="IPR029044">
    <property type="entry name" value="Nucleotide-diphossugar_trans"/>
</dbReference>
<dbReference type="Proteomes" id="UP000190675">
    <property type="component" value="Chromosome I"/>
</dbReference>
<organism evidence="5 6">
    <name type="scientific">Bradyrhizobium erythrophlei</name>
    <dbReference type="NCBI Taxonomy" id="1437360"/>
    <lineage>
        <taxon>Bacteria</taxon>
        <taxon>Pseudomonadati</taxon>
        <taxon>Pseudomonadota</taxon>
        <taxon>Alphaproteobacteria</taxon>
        <taxon>Hyphomicrobiales</taxon>
        <taxon>Nitrobacteraceae</taxon>
        <taxon>Bradyrhizobium</taxon>
    </lineage>
</organism>
<dbReference type="CDD" id="cd06438">
    <property type="entry name" value="EpsO_like"/>
    <property type="match status" value="1"/>
</dbReference>
<dbReference type="OrthoDB" id="9797391at2"/>
<sequence>MGTLVSCLLVIVASLLAISTIVFFLEIVAASAASRWQRPMRPNLGARRPVAVLVPAHNESPGLLPTLANIQGQLLPADRLLVVADNCSDDTAALARAGGAEVVERNDPTKRGKGYALDWGVRHLGSNPPEIVIIIDADCRLAEGAIDSLASTCAMTGRPVQALYLMTAPVNSEINHQVAEFSWRVKNWLRPLGLRALNLPCQLMGTGMAFPWDVIRSADLGNGQIVEDLKLGLDLTLAGHPPVFCPSARVTSEFASSVKGAGSQRQRWEQGHLEMILKTAPRLLTSAITRRDWDLLVITLDLAVPPLSLLGMLVLGIFGFSLLYAVSGYSLAAFTISTASLLAFTAATFLAWLKCGRDVVPPSALMLMPSYAFRKLKLYRQFLFGKIDSQWTRTDRSK</sequence>
<evidence type="ECO:0000256" key="2">
    <source>
        <dbReference type="ARBA" id="ARBA00022676"/>
    </source>
</evidence>
<dbReference type="RefSeq" id="WP_079568348.1">
    <property type="nucleotide sequence ID" value="NZ_LT670818.1"/>
</dbReference>
<dbReference type="AlphaFoldDB" id="A0A1M5PBM5"/>
<feature type="transmembrane region" description="Helical" evidence="4">
    <location>
        <begin position="307"/>
        <end position="326"/>
    </location>
</feature>
<protein>
    <submittedName>
        <fullName evidence="5">Glycosyltransferase, catalytic subunit of cellulose synthase and poly-beta-1,6-N-acetylglucosamine synthase</fullName>
    </submittedName>
</protein>
<keyword evidence="4" id="KW-1133">Transmembrane helix</keyword>
<evidence type="ECO:0000256" key="4">
    <source>
        <dbReference type="SAM" id="Phobius"/>
    </source>
</evidence>
<keyword evidence="4" id="KW-0472">Membrane</keyword>
<evidence type="ECO:0000256" key="1">
    <source>
        <dbReference type="ARBA" id="ARBA00006739"/>
    </source>
</evidence>
<reference evidence="5 6" key="1">
    <citation type="submission" date="2016-11" db="EMBL/GenBank/DDBJ databases">
        <authorList>
            <person name="Jaros S."/>
            <person name="Januszkiewicz K."/>
            <person name="Wedrychowicz H."/>
        </authorList>
    </citation>
    <scope>NUCLEOTIDE SEQUENCE [LARGE SCALE GENOMIC DNA]</scope>
    <source>
        <strain evidence="5 6">GAS242</strain>
    </source>
</reference>
<name>A0A1M5PBM5_9BRAD</name>
<feature type="transmembrane region" description="Helical" evidence="4">
    <location>
        <begin position="333"/>
        <end position="353"/>
    </location>
</feature>
<evidence type="ECO:0000313" key="6">
    <source>
        <dbReference type="Proteomes" id="UP000190675"/>
    </source>
</evidence>
<accession>A0A1M5PBM5</accession>
<evidence type="ECO:0000313" key="5">
    <source>
        <dbReference type="EMBL" id="SHG99166.1"/>
    </source>
</evidence>